<protein>
    <recommendedName>
        <fullName evidence="4">KN homeodomain domain-containing protein</fullName>
    </recommendedName>
</protein>
<keyword evidence="3" id="KW-0539">Nucleus</keyword>
<organism evidence="5 6">
    <name type="scientific">Potamilus streckersoni</name>
    <dbReference type="NCBI Taxonomy" id="2493646"/>
    <lineage>
        <taxon>Eukaryota</taxon>
        <taxon>Metazoa</taxon>
        <taxon>Spiralia</taxon>
        <taxon>Lophotrochozoa</taxon>
        <taxon>Mollusca</taxon>
        <taxon>Bivalvia</taxon>
        <taxon>Autobranchia</taxon>
        <taxon>Heteroconchia</taxon>
        <taxon>Palaeoheterodonta</taxon>
        <taxon>Unionida</taxon>
        <taxon>Unionoidea</taxon>
        <taxon>Unionidae</taxon>
        <taxon>Ambleminae</taxon>
        <taxon>Lampsilini</taxon>
        <taxon>Potamilus</taxon>
    </lineage>
</organism>
<dbReference type="AlphaFoldDB" id="A0AAE0WA07"/>
<evidence type="ECO:0000256" key="2">
    <source>
        <dbReference type="ARBA" id="ARBA00023155"/>
    </source>
</evidence>
<evidence type="ECO:0000259" key="4">
    <source>
        <dbReference type="Pfam" id="PF05920"/>
    </source>
</evidence>
<dbReference type="Gene3D" id="1.10.10.60">
    <property type="entry name" value="Homeodomain-like"/>
    <property type="match status" value="1"/>
</dbReference>
<reference evidence="5" key="1">
    <citation type="journal article" date="2021" name="Genome Biol. Evol.">
        <title>A High-Quality Reference Genome for a Parasitic Bivalve with Doubly Uniparental Inheritance (Bivalvia: Unionida).</title>
        <authorList>
            <person name="Smith C.H."/>
        </authorList>
    </citation>
    <scope>NUCLEOTIDE SEQUENCE</scope>
    <source>
        <strain evidence="5">CHS0354</strain>
    </source>
</reference>
<evidence type="ECO:0000313" key="5">
    <source>
        <dbReference type="EMBL" id="KAK3607603.1"/>
    </source>
</evidence>
<keyword evidence="1" id="KW-0238">DNA-binding</keyword>
<accession>A0AAE0WA07</accession>
<dbReference type="InterPro" id="IPR001356">
    <property type="entry name" value="HD"/>
</dbReference>
<name>A0AAE0WA07_9BIVA</name>
<keyword evidence="2" id="KW-0371">Homeobox</keyword>
<dbReference type="SUPFAM" id="SSF46689">
    <property type="entry name" value="Homeodomain-like"/>
    <property type="match status" value="1"/>
</dbReference>
<proteinExistence type="predicted"/>
<sequence>MEYSLSTSEQNQNVPSVRLCVLYTMPLLYGTPDYATYVDRDTIIVCKDECWLNQYKPSDPELKELVQILMEIFCKVLSNDTDNILLTWYEHQLHYPDPTDEEVKELSEVTGVTEKQIKKWMANKHVRCFNTITGNKHPIKFKYEGREKKNIRRWRKMIHPALNPIRTVLMKIHAEF</sequence>
<feature type="domain" description="KN homeodomain" evidence="4">
    <location>
        <begin position="88"/>
        <end position="125"/>
    </location>
</feature>
<evidence type="ECO:0000313" key="6">
    <source>
        <dbReference type="Proteomes" id="UP001195483"/>
    </source>
</evidence>
<dbReference type="Proteomes" id="UP001195483">
    <property type="component" value="Unassembled WGS sequence"/>
</dbReference>
<dbReference type="InterPro" id="IPR009057">
    <property type="entry name" value="Homeodomain-like_sf"/>
</dbReference>
<reference evidence="5" key="2">
    <citation type="journal article" date="2021" name="Genome Biol. Evol.">
        <title>Developing a high-quality reference genome for a parasitic bivalve with doubly uniparental inheritance (Bivalvia: Unionida).</title>
        <authorList>
            <person name="Smith C.H."/>
        </authorList>
    </citation>
    <scope>NUCLEOTIDE SEQUENCE</scope>
    <source>
        <strain evidence="5">CHS0354</strain>
        <tissue evidence="5">Mantle</tissue>
    </source>
</reference>
<evidence type="ECO:0000256" key="3">
    <source>
        <dbReference type="ARBA" id="ARBA00023242"/>
    </source>
</evidence>
<dbReference type="GO" id="GO:0006355">
    <property type="term" value="P:regulation of DNA-templated transcription"/>
    <property type="evidence" value="ECO:0007669"/>
    <property type="project" value="InterPro"/>
</dbReference>
<evidence type="ECO:0000256" key="1">
    <source>
        <dbReference type="ARBA" id="ARBA00023125"/>
    </source>
</evidence>
<reference evidence="5" key="3">
    <citation type="submission" date="2023-05" db="EMBL/GenBank/DDBJ databases">
        <authorList>
            <person name="Smith C.H."/>
        </authorList>
    </citation>
    <scope>NUCLEOTIDE SEQUENCE</scope>
    <source>
        <strain evidence="5">CHS0354</strain>
        <tissue evidence="5">Mantle</tissue>
    </source>
</reference>
<dbReference type="CDD" id="cd00086">
    <property type="entry name" value="homeodomain"/>
    <property type="match status" value="1"/>
</dbReference>
<dbReference type="GO" id="GO:0003677">
    <property type="term" value="F:DNA binding"/>
    <property type="evidence" value="ECO:0007669"/>
    <property type="project" value="UniProtKB-KW"/>
</dbReference>
<comment type="caution">
    <text evidence="5">The sequence shown here is derived from an EMBL/GenBank/DDBJ whole genome shotgun (WGS) entry which is preliminary data.</text>
</comment>
<keyword evidence="6" id="KW-1185">Reference proteome</keyword>
<dbReference type="InterPro" id="IPR008422">
    <property type="entry name" value="KN_HD"/>
</dbReference>
<dbReference type="EMBL" id="JAEAOA010002038">
    <property type="protein sequence ID" value="KAK3607603.1"/>
    <property type="molecule type" value="Genomic_DNA"/>
</dbReference>
<dbReference type="Pfam" id="PF05920">
    <property type="entry name" value="Homeobox_KN"/>
    <property type="match status" value="1"/>
</dbReference>
<gene>
    <name evidence="5" type="ORF">CHS0354_034652</name>
</gene>